<dbReference type="OrthoDB" id="2526979at2759"/>
<sequence>MSNTFEACPIHANADRRVVAMPHRTHGRTRTASLISTSSGRSFRSAFELSRAYSPVTASECSSNQAAAGSFIPIGSATASLQNIASCYSPSPRRRRVTFLDKTISYPASDESDDGNDGIAGPSMPYIMHTQLPATIPYPPSPASSTSSTSLPHDRESDSQLHPILASLERKSKLCSRRVYCSSCKKPGTDYPRCGKCGEMWCSRDCRLLGGKRHICSSH</sequence>
<proteinExistence type="predicted"/>
<evidence type="ECO:0008006" key="4">
    <source>
        <dbReference type="Google" id="ProtNLM"/>
    </source>
</evidence>
<accession>A0A5C3M805</accession>
<protein>
    <recommendedName>
        <fullName evidence="4">HIT-type domain-containing protein</fullName>
    </recommendedName>
</protein>
<gene>
    <name evidence="2" type="ORF">BDQ12DRAFT_457197</name>
</gene>
<name>A0A5C3M805_9AGAR</name>
<evidence type="ECO:0000313" key="2">
    <source>
        <dbReference type="EMBL" id="TFK40546.1"/>
    </source>
</evidence>
<dbReference type="EMBL" id="ML213596">
    <property type="protein sequence ID" value="TFK40546.1"/>
    <property type="molecule type" value="Genomic_DNA"/>
</dbReference>
<dbReference type="AlphaFoldDB" id="A0A5C3M805"/>
<evidence type="ECO:0000256" key="1">
    <source>
        <dbReference type="SAM" id="MobiDB-lite"/>
    </source>
</evidence>
<feature type="region of interest" description="Disordered" evidence="1">
    <location>
        <begin position="135"/>
        <end position="160"/>
    </location>
</feature>
<dbReference type="Proteomes" id="UP000308652">
    <property type="component" value="Unassembled WGS sequence"/>
</dbReference>
<evidence type="ECO:0000313" key="3">
    <source>
        <dbReference type="Proteomes" id="UP000308652"/>
    </source>
</evidence>
<reference evidence="2 3" key="1">
    <citation type="journal article" date="2019" name="Nat. Ecol. Evol.">
        <title>Megaphylogeny resolves global patterns of mushroom evolution.</title>
        <authorList>
            <person name="Varga T."/>
            <person name="Krizsan K."/>
            <person name="Foldi C."/>
            <person name="Dima B."/>
            <person name="Sanchez-Garcia M."/>
            <person name="Sanchez-Ramirez S."/>
            <person name="Szollosi G.J."/>
            <person name="Szarkandi J.G."/>
            <person name="Papp V."/>
            <person name="Albert L."/>
            <person name="Andreopoulos W."/>
            <person name="Angelini C."/>
            <person name="Antonin V."/>
            <person name="Barry K.W."/>
            <person name="Bougher N.L."/>
            <person name="Buchanan P."/>
            <person name="Buyck B."/>
            <person name="Bense V."/>
            <person name="Catcheside P."/>
            <person name="Chovatia M."/>
            <person name="Cooper J."/>
            <person name="Damon W."/>
            <person name="Desjardin D."/>
            <person name="Finy P."/>
            <person name="Geml J."/>
            <person name="Haridas S."/>
            <person name="Hughes K."/>
            <person name="Justo A."/>
            <person name="Karasinski D."/>
            <person name="Kautmanova I."/>
            <person name="Kiss B."/>
            <person name="Kocsube S."/>
            <person name="Kotiranta H."/>
            <person name="LaButti K.M."/>
            <person name="Lechner B.E."/>
            <person name="Liimatainen K."/>
            <person name="Lipzen A."/>
            <person name="Lukacs Z."/>
            <person name="Mihaltcheva S."/>
            <person name="Morgado L.N."/>
            <person name="Niskanen T."/>
            <person name="Noordeloos M.E."/>
            <person name="Ohm R.A."/>
            <person name="Ortiz-Santana B."/>
            <person name="Ovrebo C."/>
            <person name="Racz N."/>
            <person name="Riley R."/>
            <person name="Savchenko A."/>
            <person name="Shiryaev A."/>
            <person name="Soop K."/>
            <person name="Spirin V."/>
            <person name="Szebenyi C."/>
            <person name="Tomsovsky M."/>
            <person name="Tulloss R.E."/>
            <person name="Uehling J."/>
            <person name="Grigoriev I.V."/>
            <person name="Vagvolgyi C."/>
            <person name="Papp T."/>
            <person name="Martin F.M."/>
            <person name="Miettinen O."/>
            <person name="Hibbett D.S."/>
            <person name="Nagy L.G."/>
        </authorList>
    </citation>
    <scope>NUCLEOTIDE SEQUENCE [LARGE SCALE GENOMIC DNA]</scope>
    <source>
        <strain evidence="2 3">CBS 166.37</strain>
    </source>
</reference>
<keyword evidence="3" id="KW-1185">Reference proteome</keyword>
<organism evidence="2 3">
    <name type="scientific">Crucibulum laeve</name>
    <dbReference type="NCBI Taxonomy" id="68775"/>
    <lineage>
        <taxon>Eukaryota</taxon>
        <taxon>Fungi</taxon>
        <taxon>Dikarya</taxon>
        <taxon>Basidiomycota</taxon>
        <taxon>Agaricomycotina</taxon>
        <taxon>Agaricomycetes</taxon>
        <taxon>Agaricomycetidae</taxon>
        <taxon>Agaricales</taxon>
        <taxon>Agaricineae</taxon>
        <taxon>Nidulariaceae</taxon>
        <taxon>Crucibulum</taxon>
    </lineage>
</organism>
<dbReference type="STRING" id="68775.A0A5C3M805"/>